<reference evidence="4" key="1">
    <citation type="submission" date="2015-11" db="EMBL/GenBank/DDBJ databases">
        <authorList>
            <person name="Kumar R."/>
            <person name="Singh D."/>
            <person name="Swarnkar M.K."/>
            <person name="Singh A.K."/>
            <person name="Kumar S."/>
        </authorList>
    </citation>
    <scope>NUCLEOTIDE SEQUENCE [LARGE SCALE GENOMIC DNA]</scope>
    <source>
        <strain evidence="4">ERGS4:06</strain>
    </source>
</reference>
<name>A0A0S2LYK6_9MICC</name>
<accession>A0A0S2LYK6</accession>
<evidence type="ECO:0000313" key="4">
    <source>
        <dbReference type="Proteomes" id="UP000059574"/>
    </source>
</evidence>
<dbReference type="AlphaFoldDB" id="A0A0S2LYK6"/>
<gene>
    <name evidence="3" type="ORF">AS189_09295</name>
</gene>
<dbReference type="InterPro" id="IPR056639">
    <property type="entry name" value="DUF7737"/>
</dbReference>
<feature type="domain" description="DUF4132" evidence="1">
    <location>
        <begin position="450"/>
        <end position="626"/>
    </location>
</feature>
<sequence length="858" mass="96657">MAEAMGRIAMPESLRMLAEEQRDQLVGFLEARYSDWIPGGLDRDEYQQRFARYLEQLEPIGLKCAFALTFNHVHEHRYGIAERYYEPLGIPDGLKHMPPPIVQALLVLSGLAPLGWDAEELDWMLSHVPYSRYIFPSWRNAFHGPIASLEPAERRKIPTATRRMEEMLLVDFPEGPGLHLEVRKFNELLLEDDKEDGRIPLQYVTDRDDIGPQVSMVIRPIMPEYQSAHLLLFMSELTGPKPTMKWKRAAETHVAQQPAVLLVARALVGLAADRTPTADRGEISCLTPHSGAILRASLWLLALQPDAPADISLIRDAAAYLGAGHNGRNGLCRSTTGANAGVEVLLEIARSHVDATTEVVGALTRIRDVVKNKNLHKRLVKVVDQLSAERGITPSELLETAVPDLGLDSEGAKTFAIDGYTARVALTQGARGPAVALTWFTVGDEPVPEPAKLKNTPERDTVKRAISEARNVLASQCRRIERLMAYDRVWTGADFRSRYLEHPVVGTIARGLLWTITSQESENSGYPRRADGAISWELVDAEGKAHRIADDAVVVLWKPWERSTGEVRSWRSYLIEHRLRQPFRQVYRELYLLTPAERETRQYSNRFAAHVLDYPRMQAIVKERGWHGTQLGPWDGGQDTQLYVEFADERLRAGFSIELLELDEDRASLCSTNRLWFERLIAPDTWESVDLNDVPRGAFSEAMRDVDLFTSVAAIAPDPDWTDHPNGQVREYWSASHTAALSESAQVRHEYLSKILPHTILSACCQLTDRHLIVRGTYRSYKIHLGSGNILMEPDDSYLCIVQAPRARSERIFLPFEERAGRLGTILSKAFMLMNDHRITDPSILSQIHGARPRTTGS</sequence>
<dbReference type="Proteomes" id="UP000059574">
    <property type="component" value="Chromosome"/>
</dbReference>
<dbReference type="Pfam" id="PF24879">
    <property type="entry name" value="DUF7737"/>
    <property type="match status" value="1"/>
</dbReference>
<reference evidence="3 4" key="2">
    <citation type="journal article" date="2016" name="J. Biotechnol.">
        <title>Complete genome sequence of Arthrobacter alpinus ERGS4:06, a yellow pigmented bacterium tolerant to cold and radiations isolated from Sikkim Himalaya.</title>
        <authorList>
            <person name="Kumar R."/>
            <person name="Singh D."/>
            <person name="Swarnkar M.K."/>
            <person name="Singh A.K."/>
            <person name="Kumar S."/>
        </authorList>
    </citation>
    <scope>NUCLEOTIDE SEQUENCE [LARGE SCALE GENOMIC DNA]</scope>
    <source>
        <strain evidence="3 4">ERGS4:06</strain>
    </source>
</reference>
<evidence type="ECO:0000313" key="3">
    <source>
        <dbReference type="EMBL" id="ALO66649.1"/>
    </source>
</evidence>
<protein>
    <submittedName>
        <fullName evidence="3">Uncharacterized protein</fullName>
    </submittedName>
</protein>
<organism evidence="3 4">
    <name type="scientific">Arthrobacter alpinus</name>
    <dbReference type="NCBI Taxonomy" id="656366"/>
    <lineage>
        <taxon>Bacteria</taxon>
        <taxon>Bacillati</taxon>
        <taxon>Actinomycetota</taxon>
        <taxon>Actinomycetes</taxon>
        <taxon>Micrococcales</taxon>
        <taxon>Micrococcaceae</taxon>
        <taxon>Arthrobacter</taxon>
    </lineage>
</organism>
<dbReference type="Pfam" id="PF13569">
    <property type="entry name" value="DUF4132"/>
    <property type="match status" value="1"/>
</dbReference>
<dbReference type="InterPro" id="IPR025406">
    <property type="entry name" value="DUF4132"/>
</dbReference>
<dbReference type="EMBL" id="CP013200">
    <property type="protein sequence ID" value="ALO66649.1"/>
    <property type="molecule type" value="Genomic_DNA"/>
</dbReference>
<evidence type="ECO:0000259" key="2">
    <source>
        <dbReference type="Pfam" id="PF24879"/>
    </source>
</evidence>
<feature type="domain" description="DUF7737" evidence="2">
    <location>
        <begin position="745"/>
        <end position="848"/>
    </location>
</feature>
<proteinExistence type="predicted"/>
<evidence type="ECO:0000259" key="1">
    <source>
        <dbReference type="Pfam" id="PF13569"/>
    </source>
</evidence>